<dbReference type="InterPro" id="IPR006059">
    <property type="entry name" value="SBP"/>
</dbReference>
<accession>A0A1C7I8R3</accession>
<dbReference type="Proteomes" id="UP000092574">
    <property type="component" value="Chromosome"/>
</dbReference>
<dbReference type="CDD" id="cd13585">
    <property type="entry name" value="PBP2_TMBP_like"/>
    <property type="match status" value="1"/>
</dbReference>
<dbReference type="PANTHER" id="PTHR43649:SF12">
    <property type="entry name" value="DIACETYLCHITOBIOSE BINDING PROTEIN DASA"/>
    <property type="match status" value="1"/>
</dbReference>
<organism evidence="3 4">
    <name type="scientific">Blautia pseudococcoides</name>
    <dbReference type="NCBI Taxonomy" id="1796616"/>
    <lineage>
        <taxon>Bacteria</taxon>
        <taxon>Bacillati</taxon>
        <taxon>Bacillota</taxon>
        <taxon>Clostridia</taxon>
        <taxon>Lachnospirales</taxon>
        <taxon>Lachnospiraceae</taxon>
        <taxon>Blautia</taxon>
    </lineage>
</organism>
<evidence type="ECO:0000256" key="2">
    <source>
        <dbReference type="SAM" id="SignalP"/>
    </source>
</evidence>
<proteinExistence type="predicted"/>
<sequence>MKKRQIMALALAAAMAAAAVTGCGAPSRPDGSGEAGSTDASSDPGGESKDGVVELTFMGWEASPLETQAVKDGIAAFEKENPNIEVNYTPGLAGSEYNAKLLSSAAAGSLPDVMFVAAESYRTIVSKGALWDITDQFDENYPLDDFIDSSRQIMEVDGHVYGISSCTVSPIVYYNKDVFDAEGLEYPSADPENCWTIEEFRDIAKKLTSDDIYGVYGLETVADTLNAQLLSNGGTRYNEDYTKSTMNSPENKEVFETIKAIRTEDGSAPDASTLDAVGMSAKQMLQTGKVAMLVDGSWSLQELAASDMNIGMAPLPSYGKVLTTGQAHLHCISDTSKHKEEAWKFLQFLSGMDYQGALVKSGLWMPNRYSMYEDDAVAQWYDEKVHGDSYKQMLTYFKDAVVDPTALQLTSQARDIIAEETDMYFKQDQDIDLTLENMDTRIDEAIQDALQQ</sequence>
<keyword evidence="4" id="KW-1185">Reference proteome</keyword>
<dbReference type="AlphaFoldDB" id="A0A1C7I8R3"/>
<dbReference type="PANTHER" id="PTHR43649">
    <property type="entry name" value="ARABINOSE-BINDING PROTEIN-RELATED"/>
    <property type="match status" value="1"/>
</dbReference>
<dbReference type="PROSITE" id="PS51257">
    <property type="entry name" value="PROKAR_LIPOPROTEIN"/>
    <property type="match status" value="1"/>
</dbReference>
<dbReference type="STRING" id="1796616.A4V09_03630"/>
<feature type="signal peptide" evidence="2">
    <location>
        <begin position="1"/>
        <end position="18"/>
    </location>
</feature>
<dbReference type="SUPFAM" id="SSF53850">
    <property type="entry name" value="Periplasmic binding protein-like II"/>
    <property type="match status" value="1"/>
</dbReference>
<evidence type="ECO:0000313" key="4">
    <source>
        <dbReference type="Proteomes" id="UP000092574"/>
    </source>
</evidence>
<reference evidence="3" key="1">
    <citation type="submission" date="2017-04" db="EMBL/GenBank/DDBJ databases">
        <title>Complete Genome Sequences of Twelve Strains of a Stable Defined Moderately Diverse Mouse Microbiota 2 (sDMDMm2).</title>
        <authorList>
            <person name="Uchimura Y."/>
            <person name="Wyss M."/>
            <person name="Brugiroux S."/>
            <person name="Limenitakis J.P."/>
            <person name="Stecher B."/>
            <person name="McCoy K.D."/>
            <person name="Macpherson A.J."/>
        </authorList>
    </citation>
    <scope>NUCLEOTIDE SEQUENCE</scope>
    <source>
        <strain evidence="3">YL58</strain>
    </source>
</reference>
<feature type="region of interest" description="Disordered" evidence="1">
    <location>
        <begin position="23"/>
        <end position="48"/>
    </location>
</feature>
<dbReference type="OrthoDB" id="383712at2"/>
<feature type="chain" id="PRO_5039426662" evidence="2">
    <location>
        <begin position="19"/>
        <end position="452"/>
    </location>
</feature>
<dbReference type="RefSeq" id="WP_065541151.1">
    <property type="nucleotide sequence ID" value="NZ_CP015405.2"/>
</dbReference>
<dbReference type="Gene3D" id="3.40.190.10">
    <property type="entry name" value="Periplasmic binding protein-like II"/>
    <property type="match status" value="1"/>
</dbReference>
<protein>
    <submittedName>
        <fullName evidence="3">Cytochrome C biogenesis protein</fullName>
    </submittedName>
</protein>
<evidence type="ECO:0000256" key="1">
    <source>
        <dbReference type="SAM" id="MobiDB-lite"/>
    </source>
</evidence>
<evidence type="ECO:0000313" key="3">
    <source>
        <dbReference type="EMBL" id="ANU74929.1"/>
    </source>
</evidence>
<gene>
    <name evidence="3" type="ORF">A4V09_03630</name>
</gene>
<dbReference type="Pfam" id="PF01547">
    <property type="entry name" value="SBP_bac_1"/>
    <property type="match status" value="1"/>
</dbReference>
<name>A0A1C7I8R3_9FIRM</name>
<keyword evidence="2" id="KW-0732">Signal</keyword>
<dbReference type="EMBL" id="CP015405">
    <property type="protein sequence ID" value="ANU74929.1"/>
    <property type="molecule type" value="Genomic_DNA"/>
</dbReference>
<dbReference type="InterPro" id="IPR050490">
    <property type="entry name" value="Bact_solute-bd_prot1"/>
</dbReference>
<dbReference type="KEGG" id="byl:A4V09_03630"/>